<dbReference type="RefSeq" id="WP_128105815.1">
    <property type="nucleotide sequence ID" value="NZ_CP042808.1"/>
</dbReference>
<evidence type="ECO:0000256" key="1">
    <source>
        <dbReference type="SAM" id="MobiDB-lite"/>
    </source>
</evidence>
<gene>
    <name evidence="2" type="ORF">EOV40_009835</name>
</gene>
<organism evidence="2 3">
    <name type="scientific">Acetobacter oryzoeni</name>
    <dbReference type="NCBI Taxonomy" id="2500548"/>
    <lineage>
        <taxon>Bacteria</taxon>
        <taxon>Pseudomonadati</taxon>
        <taxon>Pseudomonadota</taxon>
        <taxon>Alphaproteobacteria</taxon>
        <taxon>Acetobacterales</taxon>
        <taxon>Acetobacteraceae</taxon>
        <taxon>Acetobacter</taxon>
    </lineage>
</organism>
<accession>A0A5B9GMS1</accession>
<dbReference type="Proteomes" id="UP000287027">
    <property type="component" value="Chromosome"/>
</dbReference>
<sequence>MSKEELPQRDQEASEDPRAKPWPDGADWKGRPDYKDPAWRKYRDIMRQRTKEIAEYEAKEQSRAGIYFGIWVDSGPSYSRCTVAERNDGRKFCLLAPGDDGLPGSGKCCTSKEWCGCIWRPIIEGIDDGKHALWVKGGKKAAQELLRSELQKKQESEDGVLQISKDPEIEAAPQKRKPFWKKILGL</sequence>
<feature type="region of interest" description="Disordered" evidence="1">
    <location>
        <begin position="1"/>
        <end position="36"/>
    </location>
</feature>
<evidence type="ECO:0000313" key="2">
    <source>
        <dbReference type="EMBL" id="QEE85976.1"/>
    </source>
</evidence>
<proteinExistence type="predicted"/>
<keyword evidence="3" id="KW-1185">Reference proteome</keyword>
<name>A0A5B9GMS1_9PROT</name>
<evidence type="ECO:0000313" key="3">
    <source>
        <dbReference type="Proteomes" id="UP000287027"/>
    </source>
</evidence>
<dbReference type="KEGG" id="aoy:EOV40_009835"/>
<dbReference type="EMBL" id="CP042808">
    <property type="protein sequence ID" value="QEE85976.1"/>
    <property type="molecule type" value="Genomic_DNA"/>
</dbReference>
<reference evidence="2 3" key="1">
    <citation type="submission" date="2019-08" db="EMBL/GenBank/DDBJ databases">
        <title>Acetobacter oryzioeni sp. nov., isolated from Korean rice wine vinegar.</title>
        <authorList>
            <person name="Baek J.H."/>
            <person name="Kim K.H."/>
            <person name="Jeon C.O."/>
            <person name="Han D.M."/>
        </authorList>
    </citation>
    <scope>NUCLEOTIDE SEQUENCE [LARGE SCALE GENOMIC DNA]</scope>
    <source>
        <strain evidence="2 3">B6</strain>
    </source>
</reference>
<protein>
    <submittedName>
        <fullName evidence="2">Uncharacterized protein</fullName>
    </submittedName>
</protein>
<dbReference type="AlphaFoldDB" id="A0A5B9GMS1"/>